<dbReference type="Gene3D" id="3.30.70.20">
    <property type="match status" value="1"/>
</dbReference>
<dbReference type="InterPro" id="IPR017896">
    <property type="entry name" value="4Fe4S_Fe-S-bd"/>
</dbReference>
<dbReference type="Proteomes" id="UP001320148">
    <property type="component" value="Chromosome"/>
</dbReference>
<name>A0ABN6FCZ7_9BACT</name>
<dbReference type="EMBL" id="AP024488">
    <property type="protein sequence ID" value="BCS98630.1"/>
    <property type="molecule type" value="Genomic_DNA"/>
</dbReference>
<keyword evidence="2" id="KW-0479">Metal-binding</keyword>
<keyword evidence="3" id="KW-0408">Iron</keyword>
<dbReference type="InterPro" id="IPR017900">
    <property type="entry name" value="4Fe4S_Fe_S_CS"/>
</dbReference>
<dbReference type="PROSITE" id="PS51379">
    <property type="entry name" value="4FE4S_FER_2"/>
    <property type="match status" value="2"/>
</dbReference>
<evidence type="ECO:0000313" key="6">
    <source>
        <dbReference type="EMBL" id="BCS98630.1"/>
    </source>
</evidence>
<organism evidence="6 7">
    <name type="scientific">Desulfoluna limicola</name>
    <dbReference type="NCBI Taxonomy" id="2810562"/>
    <lineage>
        <taxon>Bacteria</taxon>
        <taxon>Pseudomonadati</taxon>
        <taxon>Thermodesulfobacteriota</taxon>
        <taxon>Desulfobacteria</taxon>
        <taxon>Desulfobacterales</taxon>
        <taxon>Desulfolunaceae</taxon>
        <taxon>Desulfoluna</taxon>
    </lineage>
</organism>
<keyword evidence="7" id="KW-1185">Reference proteome</keyword>
<keyword evidence="1" id="KW-0004">4Fe-4S</keyword>
<sequence>MKDLRYIDNMATLTLHSDLCVGCGLCTTVCPHGVFAKEGPKVRIDDLDGCMECGACARNCPVAAISVDPGVGCAAYIISGWIKGKENASCGGGEGCC</sequence>
<evidence type="ECO:0000313" key="7">
    <source>
        <dbReference type="Proteomes" id="UP001320148"/>
    </source>
</evidence>
<proteinExistence type="predicted"/>
<evidence type="ECO:0000256" key="4">
    <source>
        <dbReference type="ARBA" id="ARBA00023014"/>
    </source>
</evidence>
<accession>A0ABN6FCZ7</accession>
<evidence type="ECO:0000256" key="3">
    <source>
        <dbReference type="ARBA" id="ARBA00023004"/>
    </source>
</evidence>
<evidence type="ECO:0000256" key="2">
    <source>
        <dbReference type="ARBA" id="ARBA00022723"/>
    </source>
</evidence>
<reference evidence="6 7" key="1">
    <citation type="submission" date="2021-02" db="EMBL/GenBank/DDBJ databases">
        <title>Complete genome of Desulfoluna sp. strain ASN36.</title>
        <authorList>
            <person name="Takahashi A."/>
            <person name="Kojima H."/>
            <person name="Fukui M."/>
        </authorList>
    </citation>
    <scope>NUCLEOTIDE SEQUENCE [LARGE SCALE GENOMIC DNA]</scope>
    <source>
        <strain evidence="6 7">ASN36</strain>
    </source>
</reference>
<dbReference type="Pfam" id="PF13237">
    <property type="entry name" value="Fer4_10"/>
    <property type="match status" value="1"/>
</dbReference>
<dbReference type="PANTHER" id="PTHR43687:SF4">
    <property type="entry name" value="BLR5484 PROTEIN"/>
    <property type="match status" value="1"/>
</dbReference>
<evidence type="ECO:0000256" key="1">
    <source>
        <dbReference type="ARBA" id="ARBA00022485"/>
    </source>
</evidence>
<dbReference type="InterPro" id="IPR050572">
    <property type="entry name" value="Fe-S_Ferredoxin"/>
</dbReference>
<feature type="domain" description="4Fe-4S ferredoxin-type" evidence="5">
    <location>
        <begin position="11"/>
        <end position="39"/>
    </location>
</feature>
<gene>
    <name evidence="6" type="primary">frx-1</name>
    <name evidence="6" type="ORF">DSLASN_42620</name>
</gene>
<feature type="domain" description="4Fe-4S ferredoxin-type" evidence="5">
    <location>
        <begin position="40"/>
        <end position="70"/>
    </location>
</feature>
<dbReference type="PANTHER" id="PTHR43687">
    <property type="entry name" value="ADENYLYLSULFATE REDUCTASE, BETA SUBUNIT"/>
    <property type="match status" value="1"/>
</dbReference>
<dbReference type="NCBIfam" id="NF040864">
    <property type="entry name" value="HgcB_ferredoxin"/>
    <property type="match status" value="1"/>
</dbReference>
<protein>
    <submittedName>
        <fullName evidence="6">Ferredoxin</fullName>
    </submittedName>
</protein>
<dbReference type="PROSITE" id="PS00198">
    <property type="entry name" value="4FE4S_FER_1"/>
    <property type="match status" value="1"/>
</dbReference>
<evidence type="ECO:0000259" key="5">
    <source>
        <dbReference type="PROSITE" id="PS51379"/>
    </source>
</evidence>
<dbReference type="RefSeq" id="WP_236890014.1">
    <property type="nucleotide sequence ID" value="NZ_AP024488.1"/>
</dbReference>
<keyword evidence="4" id="KW-0411">Iron-sulfur</keyword>
<dbReference type="SUPFAM" id="SSF54862">
    <property type="entry name" value="4Fe-4S ferredoxins"/>
    <property type="match status" value="1"/>
</dbReference>